<dbReference type="RefSeq" id="WP_237377973.1">
    <property type="nucleotide sequence ID" value="NZ_CP071793.1"/>
</dbReference>
<dbReference type="InterPro" id="IPR011042">
    <property type="entry name" value="6-blade_b-propeller_TolB-like"/>
</dbReference>
<dbReference type="EMBL" id="CP071793">
    <property type="protein sequence ID" value="QTD48318.1"/>
    <property type="molecule type" value="Genomic_DNA"/>
</dbReference>
<feature type="region of interest" description="Disordered" evidence="1">
    <location>
        <begin position="800"/>
        <end position="825"/>
    </location>
</feature>
<sequence length="1034" mass="113876">MFFPRDLPHRAPRIMHFVAALALWLAVQPLVAQVDYDILYLRAPRYGDGQNTIWPEVFHPASMEPGTDLMLLHPGGSEEVLIDAGDGAVADTVLSFDAKTVYYSLFPDMSDDALNGQRADLPRQGADIYKMDLETREITRLTFGEWTPNQAAGNWTDEPVGAGASNDQNYLGYGILNLGPCPLPDGRIMFTSNRNGFMPNKSFTQVCLQLYVMDDDGRNVEQVGFLNIGAALHPTILKDGRVMFSSYEAQGLRDRRLWALWSIWPDGRNWGPLMSAFKHSAAFHFQTQLTDGRIAVVDYYNLNNNGFGALLAFPANPSEMPTFGSPFPNDDSNPPIQAGIHSNGNLRFTRYPFSPVGLETLTPFTHGDDNAAPLSDPDNQNSVRVGKVTHPSASADGVLVVWTPGPANDLSRPTPQPYYDGGIYLLANNFPAQDATDLVLVKNDPNYNEQWPKAVLPYSAIHGVEKPVRLPWLPNEGEEHEELPAGTPFGLVGTSSFYNRNTSPGSGSSRFDGLDPFNTSQNNVSSNWGIQGSDAGLYTNADIWAVRVLAMEPTSHRSYGPNGGCCGAQRNFDSHANERLRILGEIPLRKEDGQGQPLLDGDGNPDTSFLARIPADVPFTFQTLDRNRMALNTSQTWHQVRPGEVRTDCGGCHAHAEMPTDFEQTAAALPTFTISDLVHQTPILSKDAQGEPNVITLAERAVDVEYYRDIKPILQASCVPCHSTSNPQAQLVLDEEHLVDRHENSYNRLARDSDAQYGYPPVISNGTWRQTNASRYIRKFQSRRSLLVWKVFGERLDGWTNEDHPTESEPGNAATLPDGANPNEADLDFTGTIMPPPGAVHPDTNQPIPALTEDQKMLIATWIDLGCPANETEATGGNRTNMGWFLDDLRPTLTISAPRAGLQTRPLTELNIGAFDYYSGLVVESLSVTANFSVNGNAPGTELASLFTESEDHVWTLALQTPILELADGELVVTVRDEQGNISELKRAFGVQSRPLLLFPLQAWQNATNYDGDFDFNTNNVNEVLDMVSFLNDL</sequence>
<accession>A0A8A4THT1</accession>
<gene>
    <name evidence="3" type="ORF">J3U87_22290</name>
</gene>
<dbReference type="InterPro" id="IPR040698">
    <property type="entry name" value="HZS_alpha_mid"/>
</dbReference>
<dbReference type="Proteomes" id="UP000663929">
    <property type="component" value="Chromosome"/>
</dbReference>
<dbReference type="SUPFAM" id="SSF82171">
    <property type="entry name" value="DPP6 N-terminal domain-like"/>
    <property type="match status" value="1"/>
</dbReference>
<keyword evidence="4" id="KW-1185">Reference proteome</keyword>
<protein>
    <recommendedName>
        <fullName evidence="2">Hydrazine synthase alpha subunit middle domain-containing protein</fullName>
    </recommendedName>
</protein>
<dbReference type="Pfam" id="PF18582">
    <property type="entry name" value="HZS_alpha"/>
    <property type="match status" value="1"/>
</dbReference>
<reference evidence="3" key="1">
    <citation type="submission" date="2021-03" db="EMBL/GenBank/DDBJ databases">
        <title>Acanthopleuribacteraceae sp. M133.</title>
        <authorList>
            <person name="Wang G."/>
        </authorList>
    </citation>
    <scope>NUCLEOTIDE SEQUENCE</scope>
    <source>
        <strain evidence="3">M133</strain>
    </source>
</reference>
<dbReference type="KEGG" id="scor:J3U87_22290"/>
<organism evidence="3 4">
    <name type="scientific">Sulfidibacter corallicola</name>
    <dbReference type="NCBI Taxonomy" id="2818388"/>
    <lineage>
        <taxon>Bacteria</taxon>
        <taxon>Pseudomonadati</taxon>
        <taxon>Acidobacteriota</taxon>
        <taxon>Holophagae</taxon>
        <taxon>Acanthopleuribacterales</taxon>
        <taxon>Acanthopleuribacteraceae</taxon>
        <taxon>Sulfidibacter</taxon>
    </lineage>
</organism>
<evidence type="ECO:0000313" key="4">
    <source>
        <dbReference type="Proteomes" id="UP000663929"/>
    </source>
</evidence>
<evidence type="ECO:0000256" key="1">
    <source>
        <dbReference type="SAM" id="MobiDB-lite"/>
    </source>
</evidence>
<evidence type="ECO:0000259" key="2">
    <source>
        <dbReference type="Pfam" id="PF18582"/>
    </source>
</evidence>
<feature type="domain" description="Hydrazine synthase alpha subunit middle" evidence="2">
    <location>
        <begin position="604"/>
        <end position="653"/>
    </location>
</feature>
<proteinExistence type="predicted"/>
<dbReference type="Gene3D" id="2.120.10.30">
    <property type="entry name" value="TolB, C-terminal domain"/>
    <property type="match status" value="1"/>
</dbReference>
<name>A0A8A4THT1_SULCO</name>
<dbReference type="AlphaFoldDB" id="A0A8A4THT1"/>
<evidence type="ECO:0000313" key="3">
    <source>
        <dbReference type="EMBL" id="QTD48318.1"/>
    </source>
</evidence>